<evidence type="ECO:0000256" key="1">
    <source>
        <dbReference type="SAM" id="MobiDB-lite"/>
    </source>
</evidence>
<organism evidence="2 3">
    <name type="scientific">Lentiprolixibacter aurantiacus</name>
    <dbReference type="NCBI Taxonomy" id="2993939"/>
    <lineage>
        <taxon>Bacteria</taxon>
        <taxon>Pseudomonadati</taxon>
        <taxon>Bacteroidota</taxon>
        <taxon>Flavobacteriia</taxon>
        <taxon>Flavobacteriales</taxon>
        <taxon>Flavobacteriaceae</taxon>
        <taxon>Lentiprolixibacter</taxon>
    </lineage>
</organism>
<gene>
    <name evidence="2" type="ORF">OO016_01920</name>
</gene>
<dbReference type="Proteomes" id="UP001207116">
    <property type="component" value="Unassembled WGS sequence"/>
</dbReference>
<dbReference type="PROSITE" id="PS51257">
    <property type="entry name" value="PROKAR_LIPOPROTEIN"/>
    <property type="match status" value="1"/>
</dbReference>
<evidence type="ECO:0000313" key="2">
    <source>
        <dbReference type="EMBL" id="MCX2718348.1"/>
    </source>
</evidence>
<evidence type="ECO:0000313" key="3">
    <source>
        <dbReference type="Proteomes" id="UP001207116"/>
    </source>
</evidence>
<sequence>MRAIKLLPIWALLGIAFSSCYTEVIIDDEIIVESPRNTEILLESFDLWYVDINASSGSGEVPFLQQAFTITFDRGVLWANNNLVGLGKTGNGLGISVGYYSPLNGAVEVDHDVDGLWLFDIYVVNGSTIELYHNRTNTSYILQGYQRHSFDYDGVFYDNIQYFLQEYTLWEKVFTSEAGALNDFDEETYLQFLPVSGGGFFRSSIDPAGIPIGQVQWDYEGEYQVFDVPNDATLKTLTLDYDFMGNDYFELYVPNDNTLELYHPDSGTLYEFRGRGFQQYLKSGQGNEAKKRSKQELPVMDVKRKRPL</sequence>
<protein>
    <submittedName>
        <fullName evidence="2">Nicotinic acid mononucleotide adenyltransferase</fullName>
    </submittedName>
</protein>
<name>A0AAE3MJ27_9FLAO</name>
<proteinExistence type="predicted"/>
<dbReference type="RefSeq" id="WP_266010359.1">
    <property type="nucleotide sequence ID" value="NZ_JAPFQP010000001.1"/>
</dbReference>
<keyword evidence="3" id="KW-1185">Reference proteome</keyword>
<dbReference type="AlphaFoldDB" id="A0AAE3MJ27"/>
<feature type="region of interest" description="Disordered" evidence="1">
    <location>
        <begin position="284"/>
        <end position="308"/>
    </location>
</feature>
<dbReference type="EMBL" id="JAPFQP010000001">
    <property type="protein sequence ID" value="MCX2718348.1"/>
    <property type="molecule type" value="Genomic_DNA"/>
</dbReference>
<accession>A0AAE3MJ27</accession>
<reference evidence="2" key="1">
    <citation type="submission" date="2022-11" db="EMBL/GenBank/DDBJ databases">
        <title>The characterization of three novel Bacteroidetes species and genomic analysis of their roles in tidal elemental geochemical cycles.</title>
        <authorList>
            <person name="Ma K.-J."/>
        </authorList>
    </citation>
    <scope>NUCLEOTIDE SEQUENCE</scope>
    <source>
        <strain evidence="2">M415</strain>
    </source>
</reference>
<comment type="caution">
    <text evidence="2">The sequence shown here is derived from an EMBL/GenBank/DDBJ whole genome shotgun (WGS) entry which is preliminary data.</text>
</comment>